<proteinExistence type="predicted"/>
<feature type="non-terminal residue" evidence="2">
    <location>
        <position position="1"/>
    </location>
</feature>
<evidence type="ECO:0000259" key="1">
    <source>
        <dbReference type="Pfam" id="PF07969"/>
    </source>
</evidence>
<dbReference type="AlphaFoldDB" id="A0A382RT19"/>
<gene>
    <name evidence="2" type="ORF">METZ01_LOCUS353149</name>
</gene>
<protein>
    <recommendedName>
        <fullName evidence="1">Amidohydrolase 3 domain-containing protein</fullName>
    </recommendedName>
</protein>
<dbReference type="GO" id="GO:0016810">
    <property type="term" value="F:hydrolase activity, acting on carbon-nitrogen (but not peptide) bonds"/>
    <property type="evidence" value="ECO:0007669"/>
    <property type="project" value="InterPro"/>
</dbReference>
<dbReference type="EMBL" id="UINC01123668">
    <property type="protein sequence ID" value="SVD00295.1"/>
    <property type="molecule type" value="Genomic_DNA"/>
</dbReference>
<feature type="domain" description="Amidohydrolase 3" evidence="1">
    <location>
        <begin position="72"/>
        <end position="169"/>
    </location>
</feature>
<organism evidence="2">
    <name type="scientific">marine metagenome</name>
    <dbReference type="NCBI Taxonomy" id="408172"/>
    <lineage>
        <taxon>unclassified sequences</taxon>
        <taxon>metagenomes</taxon>
        <taxon>ecological metagenomes</taxon>
    </lineage>
</organism>
<accession>A0A382RT19</accession>
<dbReference type="SUPFAM" id="SSF51556">
    <property type="entry name" value="Metallo-dependent hydrolases"/>
    <property type="match status" value="1"/>
</dbReference>
<reference evidence="2" key="1">
    <citation type="submission" date="2018-05" db="EMBL/GenBank/DDBJ databases">
        <authorList>
            <person name="Lanie J.A."/>
            <person name="Ng W.-L."/>
            <person name="Kazmierczak K.M."/>
            <person name="Andrzejewski T.M."/>
            <person name="Davidsen T.M."/>
            <person name="Wayne K.J."/>
            <person name="Tettelin H."/>
            <person name="Glass J.I."/>
            <person name="Rusch D."/>
            <person name="Podicherti R."/>
            <person name="Tsui H.-C.T."/>
            <person name="Winkler M.E."/>
        </authorList>
    </citation>
    <scope>NUCLEOTIDE SEQUENCE</scope>
</reference>
<sequence>DYTQQNDHSLTNLAAAAGEHPVETWLRLQLESGGQGLFHVRFVNEDLDVLPEFLGMDWIVPGVGDAGAHVGLVMDAGWSSFFISHWYRDKGVFSLEETIHMLTAKQNRVLALPDRGSLVVGNKADINVLDISQIEERQPKRVVDFPGGAPRLIQRGVGYRNTLVNGQVILENDELTGARAGHILRNRPA</sequence>
<dbReference type="InterPro" id="IPR011059">
    <property type="entry name" value="Metal-dep_hydrolase_composite"/>
</dbReference>
<dbReference type="Gene3D" id="2.30.40.10">
    <property type="entry name" value="Urease, subunit C, domain 1"/>
    <property type="match status" value="1"/>
</dbReference>
<dbReference type="InterPro" id="IPR013108">
    <property type="entry name" value="Amidohydro_3"/>
</dbReference>
<dbReference type="SUPFAM" id="SSF51338">
    <property type="entry name" value="Composite domain of metallo-dependent hydrolases"/>
    <property type="match status" value="1"/>
</dbReference>
<dbReference type="Gene3D" id="3.20.20.140">
    <property type="entry name" value="Metal-dependent hydrolases"/>
    <property type="match status" value="1"/>
</dbReference>
<name>A0A382RT19_9ZZZZ</name>
<evidence type="ECO:0000313" key="2">
    <source>
        <dbReference type="EMBL" id="SVD00295.1"/>
    </source>
</evidence>
<dbReference type="InterPro" id="IPR032466">
    <property type="entry name" value="Metal_Hydrolase"/>
</dbReference>
<dbReference type="Pfam" id="PF07969">
    <property type="entry name" value="Amidohydro_3"/>
    <property type="match status" value="1"/>
</dbReference>